<accession>A0A1M7XY10</accession>
<proteinExistence type="predicted"/>
<reference evidence="2 3" key="1">
    <citation type="submission" date="2016-12" db="EMBL/GenBank/DDBJ databases">
        <authorList>
            <person name="Song W.-J."/>
            <person name="Kurnit D.M."/>
        </authorList>
    </citation>
    <scope>NUCLEOTIDE SEQUENCE [LARGE SCALE GENOMIC DNA]</scope>
    <source>
        <strain evidence="2 3">DSM 18488</strain>
    </source>
</reference>
<evidence type="ECO:0000256" key="1">
    <source>
        <dbReference type="SAM" id="MobiDB-lite"/>
    </source>
</evidence>
<dbReference type="Proteomes" id="UP000184603">
    <property type="component" value="Unassembled WGS sequence"/>
</dbReference>
<sequence length="169" mass="18917">MQEGLPVILLQTALLQDESVEIAHYYAVGCYTYYDFINYINRFERQAFFLAPHSKGNDIKTLQAMCSSNLHIGGTTHKIPHTNAPGIGPRACRAGMHLPARLGRQPRVPSPDSTVRKLRSQNGHQVTTKGKRSANLLDTSPTASAYDLLNTNLFLLFFFRDQLSGAKYY</sequence>
<organism evidence="2 3">
    <name type="scientific">Desulfopila aestuarii DSM 18488</name>
    <dbReference type="NCBI Taxonomy" id="1121416"/>
    <lineage>
        <taxon>Bacteria</taxon>
        <taxon>Pseudomonadati</taxon>
        <taxon>Thermodesulfobacteriota</taxon>
        <taxon>Desulfobulbia</taxon>
        <taxon>Desulfobulbales</taxon>
        <taxon>Desulfocapsaceae</taxon>
        <taxon>Desulfopila</taxon>
    </lineage>
</organism>
<dbReference type="AlphaFoldDB" id="A0A1M7XY10"/>
<dbReference type="EMBL" id="FRFE01000002">
    <property type="protein sequence ID" value="SHO43878.1"/>
    <property type="molecule type" value="Genomic_DNA"/>
</dbReference>
<evidence type="ECO:0000313" key="3">
    <source>
        <dbReference type="Proteomes" id="UP000184603"/>
    </source>
</evidence>
<evidence type="ECO:0000313" key="2">
    <source>
        <dbReference type="EMBL" id="SHO43878.1"/>
    </source>
</evidence>
<gene>
    <name evidence="2" type="ORF">SAMN02745220_00551</name>
</gene>
<name>A0A1M7XY10_9BACT</name>
<keyword evidence="3" id="KW-1185">Reference proteome</keyword>
<feature type="region of interest" description="Disordered" evidence="1">
    <location>
        <begin position="105"/>
        <end position="135"/>
    </location>
</feature>
<protein>
    <submittedName>
        <fullName evidence="2">Uncharacterized protein</fullName>
    </submittedName>
</protein>